<dbReference type="RefSeq" id="WP_125007299.1">
    <property type="nucleotide sequence ID" value="NZ_RQXT01000241.1"/>
</dbReference>
<feature type="non-terminal residue" evidence="6">
    <location>
        <position position="1"/>
    </location>
</feature>
<dbReference type="SUPFAM" id="SSF53720">
    <property type="entry name" value="ALDH-like"/>
    <property type="match status" value="1"/>
</dbReference>
<dbReference type="InterPro" id="IPR016163">
    <property type="entry name" value="Ald_DH_C"/>
</dbReference>
<dbReference type="Gene3D" id="3.40.605.10">
    <property type="entry name" value="Aldehyde Dehydrogenase, Chain A, domain 1"/>
    <property type="match status" value="1"/>
</dbReference>
<protein>
    <submittedName>
        <fullName evidence="6">Aldehyde dehydrogenase family protein</fullName>
    </submittedName>
</protein>
<feature type="domain" description="Aldehyde dehydrogenase" evidence="5">
    <location>
        <begin position="1"/>
        <end position="67"/>
    </location>
</feature>
<evidence type="ECO:0000256" key="4">
    <source>
        <dbReference type="ARBA" id="ARBA00023097"/>
    </source>
</evidence>
<comment type="similarity">
    <text evidence="1">Belongs to the aldehyde dehydrogenase family.</text>
</comment>
<sequence length="95" mass="10902">DYGLSASVWSRDFDTCLTFGRSLRAGTVWMNTFMDGASELPFGGYKQSGLGRELGRHAVEDYTETKTLNMHIGARTNWWMPRQENWPGQRTELRP</sequence>
<proteinExistence type="inferred from homology"/>
<dbReference type="InterPro" id="IPR016161">
    <property type="entry name" value="Ald_DH/histidinol_DH"/>
</dbReference>
<evidence type="ECO:0000256" key="3">
    <source>
        <dbReference type="ARBA" id="ARBA00023002"/>
    </source>
</evidence>
<dbReference type="Gene3D" id="3.40.309.10">
    <property type="entry name" value="Aldehyde Dehydrogenase, Chain A, domain 2"/>
    <property type="match status" value="1"/>
</dbReference>
<dbReference type="PANTHER" id="PTHR42804:SF1">
    <property type="entry name" value="ALDEHYDE DEHYDROGENASE-RELATED"/>
    <property type="match status" value="1"/>
</dbReference>
<accession>A0A3P3E0M5</accession>
<organism evidence="6 7">
    <name type="scientific">Mesorhizobium tamadayense</name>
    <dbReference type="NCBI Taxonomy" id="425306"/>
    <lineage>
        <taxon>Bacteria</taxon>
        <taxon>Pseudomonadati</taxon>
        <taxon>Pseudomonadota</taxon>
        <taxon>Alphaproteobacteria</taxon>
        <taxon>Hyphomicrobiales</taxon>
        <taxon>Phyllobacteriaceae</taxon>
        <taxon>Mesorhizobium</taxon>
    </lineage>
</organism>
<dbReference type="Proteomes" id="UP000273786">
    <property type="component" value="Unassembled WGS sequence"/>
</dbReference>
<dbReference type="FunFam" id="3.40.605.10:FF:000026">
    <property type="entry name" value="Aldehyde dehydrogenase, putative"/>
    <property type="match status" value="1"/>
</dbReference>
<dbReference type="OrthoDB" id="8694498at2"/>
<dbReference type="PANTHER" id="PTHR42804">
    <property type="entry name" value="ALDEHYDE DEHYDROGENASE"/>
    <property type="match status" value="1"/>
</dbReference>
<dbReference type="Pfam" id="PF00171">
    <property type="entry name" value="Aldedh"/>
    <property type="match status" value="1"/>
</dbReference>
<dbReference type="InterPro" id="IPR016162">
    <property type="entry name" value="Ald_DH_N"/>
</dbReference>
<dbReference type="EMBL" id="RQXT01000241">
    <property type="protein sequence ID" value="RRH80057.1"/>
    <property type="molecule type" value="Genomic_DNA"/>
</dbReference>
<dbReference type="InterPro" id="IPR015590">
    <property type="entry name" value="Aldehyde_DH_dom"/>
</dbReference>
<evidence type="ECO:0000256" key="1">
    <source>
        <dbReference type="ARBA" id="ARBA00009986"/>
    </source>
</evidence>
<keyword evidence="2" id="KW-0630">Potassium</keyword>
<evidence type="ECO:0000313" key="6">
    <source>
        <dbReference type="EMBL" id="RRH80057.1"/>
    </source>
</evidence>
<keyword evidence="7" id="KW-1185">Reference proteome</keyword>
<keyword evidence="3" id="KW-0560">Oxidoreductase</keyword>
<dbReference type="AlphaFoldDB" id="A0A3P3E0M5"/>
<evidence type="ECO:0000256" key="2">
    <source>
        <dbReference type="ARBA" id="ARBA00022958"/>
    </source>
</evidence>
<gene>
    <name evidence="6" type="ORF">EH240_37485</name>
</gene>
<dbReference type="GO" id="GO:0016620">
    <property type="term" value="F:oxidoreductase activity, acting on the aldehyde or oxo group of donors, NAD or NADP as acceptor"/>
    <property type="evidence" value="ECO:0007669"/>
    <property type="project" value="InterPro"/>
</dbReference>
<evidence type="ECO:0000313" key="7">
    <source>
        <dbReference type="Proteomes" id="UP000273786"/>
    </source>
</evidence>
<name>A0A3P3E0M5_9HYPH</name>
<keyword evidence="4" id="KW-0558">Oxidation</keyword>
<reference evidence="6 7" key="1">
    <citation type="submission" date="2018-11" db="EMBL/GenBank/DDBJ databases">
        <title>the genome of Mesorhizobium tamadayense DSM 28320.</title>
        <authorList>
            <person name="Gao J."/>
        </authorList>
    </citation>
    <scope>NUCLEOTIDE SEQUENCE [LARGE SCALE GENOMIC DNA]</scope>
    <source>
        <strain evidence="6 7">DSM 28320</strain>
    </source>
</reference>
<comment type="caution">
    <text evidence="6">The sequence shown here is derived from an EMBL/GenBank/DDBJ whole genome shotgun (WGS) entry which is preliminary data.</text>
</comment>
<evidence type="ECO:0000259" key="5">
    <source>
        <dbReference type="Pfam" id="PF00171"/>
    </source>
</evidence>